<evidence type="ECO:0000256" key="4">
    <source>
        <dbReference type="ARBA" id="ARBA00022927"/>
    </source>
</evidence>
<dbReference type="GO" id="GO:0005737">
    <property type="term" value="C:cytoplasm"/>
    <property type="evidence" value="ECO:0007669"/>
    <property type="project" value="UniProtKB-SubCell"/>
</dbReference>
<dbReference type="InParanoid" id="A0A4Q1BQA4"/>
<keyword evidence="2" id="KW-0813">Transport</keyword>
<evidence type="ECO:0000259" key="6">
    <source>
        <dbReference type="PROSITE" id="PS50219"/>
    </source>
</evidence>
<evidence type="ECO:0000256" key="3">
    <source>
        <dbReference type="ARBA" id="ARBA00022490"/>
    </source>
</evidence>
<dbReference type="GO" id="GO:0034058">
    <property type="term" value="P:endosomal vesicle fusion"/>
    <property type="evidence" value="ECO:0007669"/>
    <property type="project" value="TreeGrafter"/>
</dbReference>
<keyword evidence="4" id="KW-0653">Protein transport</keyword>
<proteinExistence type="predicted"/>
<dbReference type="OrthoDB" id="10258882at2759"/>
<dbReference type="STRING" id="5217.A0A4Q1BQA4"/>
<feature type="region of interest" description="Disordered" evidence="5">
    <location>
        <begin position="447"/>
        <end position="466"/>
    </location>
</feature>
<feature type="region of interest" description="Disordered" evidence="5">
    <location>
        <begin position="27"/>
        <end position="82"/>
    </location>
</feature>
<dbReference type="GO" id="GO:0006914">
    <property type="term" value="P:autophagy"/>
    <property type="evidence" value="ECO:0007669"/>
    <property type="project" value="TreeGrafter"/>
</dbReference>
<dbReference type="PANTHER" id="PTHR12894">
    <property type="entry name" value="CNH DOMAIN CONTAINING"/>
    <property type="match status" value="1"/>
</dbReference>
<feature type="compositionally biased region" description="Low complexity" evidence="5">
    <location>
        <begin position="31"/>
        <end position="70"/>
    </location>
</feature>
<comment type="caution">
    <text evidence="7">The sequence shown here is derived from an EMBL/GenBank/DDBJ whole genome shotgun (WGS) entry which is preliminary data.</text>
</comment>
<keyword evidence="8" id="KW-1185">Reference proteome</keyword>
<comment type="subcellular location">
    <subcellularLocation>
        <location evidence="1">Cytoplasm</location>
    </subcellularLocation>
</comment>
<evidence type="ECO:0000256" key="2">
    <source>
        <dbReference type="ARBA" id="ARBA00022448"/>
    </source>
</evidence>
<gene>
    <name evidence="7" type="ORF">M231_02566</name>
</gene>
<name>A0A4Q1BQA4_TREME</name>
<keyword evidence="3" id="KW-0963">Cytoplasm</keyword>
<dbReference type="FunCoup" id="A0A4Q1BQA4">
    <property type="interactions" value="50"/>
</dbReference>
<dbReference type="SUPFAM" id="SSF75011">
    <property type="entry name" value="3-carboxy-cis,cis-mucoante lactonizing enzyme"/>
    <property type="match status" value="1"/>
</dbReference>
<dbReference type="AlphaFoldDB" id="A0A4Q1BQA4"/>
<dbReference type="VEuPathDB" id="FungiDB:TREMEDRAFT_68217"/>
<organism evidence="7 8">
    <name type="scientific">Tremella mesenterica</name>
    <name type="common">Jelly fungus</name>
    <dbReference type="NCBI Taxonomy" id="5217"/>
    <lineage>
        <taxon>Eukaryota</taxon>
        <taxon>Fungi</taxon>
        <taxon>Dikarya</taxon>
        <taxon>Basidiomycota</taxon>
        <taxon>Agaricomycotina</taxon>
        <taxon>Tremellomycetes</taxon>
        <taxon>Tremellales</taxon>
        <taxon>Tremellaceae</taxon>
        <taxon>Tremella</taxon>
    </lineage>
</organism>
<evidence type="ECO:0000313" key="7">
    <source>
        <dbReference type="EMBL" id="RXK40109.1"/>
    </source>
</evidence>
<dbReference type="InterPro" id="IPR032914">
    <property type="entry name" value="Vam6/VPS39/TRAP1"/>
</dbReference>
<evidence type="ECO:0000256" key="5">
    <source>
        <dbReference type="SAM" id="MobiDB-lite"/>
    </source>
</evidence>
<reference evidence="7 8" key="1">
    <citation type="submission" date="2016-06" db="EMBL/GenBank/DDBJ databases">
        <title>Evolution of pathogenesis and genome organization in the Tremellales.</title>
        <authorList>
            <person name="Cuomo C."/>
            <person name="Litvintseva A."/>
            <person name="Heitman J."/>
            <person name="Chen Y."/>
            <person name="Sun S."/>
            <person name="Springer D."/>
            <person name="Dromer F."/>
            <person name="Young S."/>
            <person name="Zeng Q."/>
            <person name="Chapman S."/>
            <person name="Gujja S."/>
            <person name="Saif S."/>
            <person name="Birren B."/>
        </authorList>
    </citation>
    <scope>NUCLEOTIDE SEQUENCE [LARGE SCALE GENOMIC DNA]</scope>
    <source>
        <strain evidence="7 8">ATCC 28783</strain>
    </source>
</reference>
<dbReference type="EMBL" id="SDIL01000022">
    <property type="protein sequence ID" value="RXK40109.1"/>
    <property type="molecule type" value="Genomic_DNA"/>
</dbReference>
<dbReference type="PANTHER" id="PTHR12894:SF27">
    <property type="entry name" value="TRANSFORMING GROWTH FACTOR-BETA RECEPTOR-ASSOCIATED PROTEIN 1"/>
    <property type="match status" value="1"/>
</dbReference>
<evidence type="ECO:0000313" key="8">
    <source>
        <dbReference type="Proteomes" id="UP000289152"/>
    </source>
</evidence>
<dbReference type="GO" id="GO:0015031">
    <property type="term" value="P:protein transport"/>
    <property type="evidence" value="ECO:0007669"/>
    <property type="project" value="UniProtKB-KW"/>
</dbReference>
<dbReference type="Proteomes" id="UP000289152">
    <property type="component" value="Unassembled WGS sequence"/>
</dbReference>
<feature type="domain" description="CNH" evidence="6">
    <location>
        <begin position="83"/>
        <end position="377"/>
    </location>
</feature>
<evidence type="ECO:0000256" key="1">
    <source>
        <dbReference type="ARBA" id="ARBA00004496"/>
    </source>
</evidence>
<dbReference type="PROSITE" id="PS50219">
    <property type="entry name" value="CNH"/>
    <property type="match status" value="1"/>
</dbReference>
<dbReference type="Pfam" id="PF00780">
    <property type="entry name" value="CNH"/>
    <property type="match status" value="1"/>
</dbReference>
<protein>
    <recommendedName>
        <fullName evidence="6">CNH domain-containing protein</fullName>
    </recommendedName>
</protein>
<dbReference type="InterPro" id="IPR001180">
    <property type="entry name" value="CNH_dom"/>
</dbReference>
<dbReference type="GO" id="GO:0016020">
    <property type="term" value="C:membrane"/>
    <property type="evidence" value="ECO:0007669"/>
    <property type="project" value="TreeGrafter"/>
</dbReference>
<sequence length="1177" mass="129923">MTLLPGPFHLQPVLTQLYKSQDLLDLSSPAQPLSTSPQPSISSSFTSLAASATRRAAQSSPFRSSPTSSPDRSRPESVPSDQKIEVTCVEGYGPNLYVARTDGVVEWWVCDGSAGTSQAQGWSLKNKYSVFPRRPVSKIVLLPKVGRAFILSDGTVHPVNLPNLEAVPSTVIPTIRGVVTVTLDDDELDWTGPESEDKSSEMTMVVVRRKGLAIYKVGQRMTLAKEIPLPSAPTQIALTSTFLCASIPSADQSTYSIIDLSDASLTEVLPVSQLDPTTLDFDPNPNIVVIPGENEFLVTSFTGVSTMGVFLNGQGDPVRGTMEWPDHPLSLAIEANFIIALLKNGTIRVHRLDDLDKPIQIVTLDLSMNATALSYSPYGVEVRDLVRDERLKAGRMQLLSGKLAPPNLAPIRVHSGSPPRVDLSNMSVDAVDENMLPSLDVIPPVIEPSSGSGLTPPSSPPDFGRRPIFSATQTSLLQTTAPAVKDPFSTVITETVVFGPNTIMSLSPASIILRVERLCAERRMEEATAAVDEERRRGRRGEVDQDKVNLSSFDTTHLATMRYLHLYLASHLLLEAMFERAGEYFSRGKVDPRLIVRLFPAFRGKVIGSAEDVEVYEGLREVVLEMPTVDQIIANSIKRNYSPHVSPNSQSAPETTELRDALYDDAKTMLTELLRRTRASRRKGGARGVDSRKIDIVIDTTLSKLMADQGITNELLALLASPNDVVLSELEPFLEKRPYVLATVLRQQGRIDRVLEILRGIAESQHGDPLCDDPIEEIYQMIEGVTDPVIWRKYVLWLVARDAHKGLSLIMSPNPAIGKIDDISLLSDLRQISPEVSFEYLEHVVVNKKSSSRDLHEDLLTRLIDTVLSLVQDDGVKYHLEELEADYRLQIDPDPFPVYLAEVAPPTPIKFTRLKLMLFLQGSPFYDLQDASQRFEGQELLKYELAVILGRLGETKRALSLLARDVGDGMSAQTYCTQGEFITIKTAKRVASRLSDLAPWANIGEIGRKKRGSVDPQLQENSVMELLGVYMRDGDSTIKQASNLLNAQSMHLDMERVLRLVPDDWPLEVISGFYQRGLRRGLHEKASGGIMKAIAAGQNLQTNEAHLETIRRIPPLIVDPLPETPYPTRPDEGSIAEKDYAYDEKVDGIDREGFFDAAVVDKELEDLKGREGGGQEV</sequence>
<accession>A0A4Q1BQA4</accession>